<dbReference type="SMART" id="SM00428">
    <property type="entry name" value="H3"/>
    <property type="match status" value="1"/>
</dbReference>
<dbReference type="EMBL" id="MN738792">
    <property type="protein sequence ID" value="QHT37292.1"/>
    <property type="molecule type" value="Genomic_DNA"/>
</dbReference>
<proteinExistence type="predicted"/>
<dbReference type="PANTHER" id="PTHR11426">
    <property type="entry name" value="HISTONE H3"/>
    <property type="match status" value="1"/>
</dbReference>
<accession>A0A6C0F7V6</accession>
<evidence type="ECO:0000259" key="1">
    <source>
        <dbReference type="Pfam" id="PF00125"/>
    </source>
</evidence>
<feature type="domain" description="Core Histone H2A/H2B/H3" evidence="1">
    <location>
        <begin position="180"/>
        <end position="258"/>
    </location>
</feature>
<dbReference type="GO" id="GO:0046982">
    <property type="term" value="F:protein heterodimerization activity"/>
    <property type="evidence" value="ECO:0007669"/>
    <property type="project" value="InterPro"/>
</dbReference>
<dbReference type="InterPro" id="IPR007125">
    <property type="entry name" value="H2A/H2B/H3"/>
</dbReference>
<dbReference type="InterPro" id="IPR009072">
    <property type="entry name" value="Histone-fold"/>
</dbReference>
<reference evidence="2" key="1">
    <citation type="journal article" date="2020" name="Nature">
        <title>Giant virus diversity and host interactions through global metagenomics.</title>
        <authorList>
            <person name="Schulz F."/>
            <person name="Roux S."/>
            <person name="Paez-Espino D."/>
            <person name="Jungbluth S."/>
            <person name="Walsh D.A."/>
            <person name="Denef V.J."/>
            <person name="McMahon K.D."/>
            <person name="Konstantinidis K.T."/>
            <person name="Eloe-Fadrosh E.A."/>
            <person name="Kyrpides N.C."/>
            <person name="Woyke T."/>
        </authorList>
    </citation>
    <scope>NUCLEOTIDE SEQUENCE</scope>
    <source>
        <strain evidence="2">GVMAG-S-ERX555967-131</strain>
    </source>
</reference>
<dbReference type="AlphaFoldDB" id="A0A6C0F7V6"/>
<dbReference type="PRINTS" id="PR00622">
    <property type="entry name" value="HISTONEH3"/>
</dbReference>
<evidence type="ECO:0000313" key="2">
    <source>
        <dbReference type="EMBL" id="QHT37292.1"/>
    </source>
</evidence>
<sequence>MSDSESEENIDIVYELINTEGFNIDAEKLQSIEEEIREKYNLWNSDDKTVLNHMRAYLLEETFNINIDENKPQINNEDCIDEHDFEETETEVDSDEEEQMEKDMEIEDNMEEEESKLDNWLHENKYFESYMDDDVISQIYNDFRSGDLNKKDAIQNFEHHKAQSLSKIQAEDPEFVPDPTWLCEIKCQQEKTDFCLNKDNFENLIREITQDINSNITNFEPEVFEMLQSVSEDYLLEKFRFANYQAIHSGRDEIRPKDFYSIRF</sequence>
<dbReference type="SUPFAM" id="SSF47113">
    <property type="entry name" value="Histone-fold"/>
    <property type="match status" value="1"/>
</dbReference>
<organism evidence="2">
    <name type="scientific">viral metagenome</name>
    <dbReference type="NCBI Taxonomy" id="1070528"/>
    <lineage>
        <taxon>unclassified sequences</taxon>
        <taxon>metagenomes</taxon>
        <taxon>organismal metagenomes</taxon>
    </lineage>
</organism>
<dbReference type="GO" id="GO:0000786">
    <property type="term" value="C:nucleosome"/>
    <property type="evidence" value="ECO:0007669"/>
    <property type="project" value="InterPro"/>
</dbReference>
<dbReference type="GO" id="GO:0030527">
    <property type="term" value="F:structural constituent of chromatin"/>
    <property type="evidence" value="ECO:0007669"/>
    <property type="project" value="InterPro"/>
</dbReference>
<name>A0A6C0F7V6_9ZZZZ</name>
<protein>
    <recommendedName>
        <fullName evidence="1">Core Histone H2A/H2B/H3 domain-containing protein</fullName>
    </recommendedName>
</protein>
<dbReference type="InterPro" id="IPR000164">
    <property type="entry name" value="Histone_H3/CENP-A"/>
</dbReference>
<dbReference type="GO" id="GO:0003677">
    <property type="term" value="F:DNA binding"/>
    <property type="evidence" value="ECO:0007669"/>
    <property type="project" value="InterPro"/>
</dbReference>
<dbReference type="Gene3D" id="1.10.20.10">
    <property type="entry name" value="Histone, subunit A"/>
    <property type="match status" value="1"/>
</dbReference>
<dbReference type="Pfam" id="PF00125">
    <property type="entry name" value="Histone"/>
    <property type="match status" value="1"/>
</dbReference>